<dbReference type="RefSeq" id="WP_048856368.1">
    <property type="nucleotide sequence ID" value="NZ_BANJ01000033.1"/>
</dbReference>
<organism evidence="1 2">
    <name type="scientific">Komagataeibacter xylinus NBRC 13693</name>
    <dbReference type="NCBI Taxonomy" id="1234668"/>
    <lineage>
        <taxon>Bacteria</taxon>
        <taxon>Pseudomonadati</taxon>
        <taxon>Pseudomonadota</taxon>
        <taxon>Alphaproteobacteria</taxon>
        <taxon>Acetobacterales</taxon>
        <taxon>Acetobacteraceae</taxon>
        <taxon>Komagataeibacter</taxon>
    </lineage>
</organism>
<protein>
    <submittedName>
        <fullName evidence="1">Uncharacterized protein</fullName>
    </submittedName>
</protein>
<dbReference type="AlphaFoldDB" id="A0A0D6Q8P8"/>
<evidence type="ECO:0000313" key="2">
    <source>
        <dbReference type="Proteomes" id="UP000032683"/>
    </source>
</evidence>
<dbReference type="EMBL" id="BANJ01000033">
    <property type="protein sequence ID" value="GAN99902.1"/>
    <property type="molecule type" value="Genomic_DNA"/>
</dbReference>
<reference evidence="1 2" key="1">
    <citation type="submission" date="2012-11" db="EMBL/GenBank/DDBJ databases">
        <title>Whole genome sequence of Gluconacetobacter xylinus NBRC 13693.</title>
        <authorList>
            <person name="Azuma Y."/>
            <person name="Higashiura N."/>
            <person name="Hirakawa H."/>
            <person name="Matsushita K."/>
        </authorList>
    </citation>
    <scope>NUCLEOTIDE SEQUENCE [LARGE SCALE GENOMIC DNA]</scope>
    <source>
        <strain evidence="1 2">NBRC 13693</strain>
    </source>
</reference>
<accession>A0A0D6Q8P8</accession>
<sequence>MLGIRTFDPRSGGNMAYKALTHPLAAEKLALLADSLKYAGPVAIYDPHDMVDTVMALLPVPVTVAAVHTHDSLKVGQMRAGQPLRPVVDMGQGVARTIWALDFNHAAMESRLSGLLPAGGVLHTLGSVCLPGHMLSVGHNYLDRLNFATNLAFFRDTAALSTRLVTANYWARYGARAVRLWLRLFDQDGQVLRTWDYDVPGDGQAIIIDSADIRRRFNLPEFTGQLFIHAQGIAGHDVVKYALETRGKGTNASLSVTHDANAWPANRYANLPAPAEGEDVVLWVQNSHALPIPSGSMTLNRMGQDVHMPILPELAPYQTMAMHMRDILPGLSWPEQIEFRAGGHVVRSRYEITQHNRTRIAHLNVQRADLQPDAGITRLDPRFFGRGYLLPFPVPDPARYRTLLLPSPMAESLTTLPVRVDCFDVEGAAGPSRFMGCLPRDHGTVLDVSALATGPGHGELLYDFRDGGQADGWLHALIRYEDRQTGHASETSFGSHIFNTIMTYRGEPQSYVGAPPGLSTRLFLTAAGSEPFSFCRLIYPVSATWHARSDTSLYLHAADGTQIGHEKIAIPMSGSREIWPHRIFGLSTLARAGAGAYVIIRDTTCRLFGYHGRMAEGEGRFSVDHMFGF</sequence>
<gene>
    <name evidence="1" type="ORF">Gxy13693_033_076</name>
</gene>
<comment type="caution">
    <text evidence="1">The sequence shown here is derived from an EMBL/GenBank/DDBJ whole genome shotgun (WGS) entry which is preliminary data.</text>
</comment>
<evidence type="ECO:0000313" key="1">
    <source>
        <dbReference type="EMBL" id="GAN99902.1"/>
    </source>
</evidence>
<name>A0A0D6Q8P8_KOMXY</name>
<proteinExistence type="predicted"/>
<dbReference type="Proteomes" id="UP000032683">
    <property type="component" value="Unassembled WGS sequence"/>
</dbReference>